<name>A0A7C1ICX3_9CREN</name>
<dbReference type="InterPro" id="IPR018662">
    <property type="entry name" value="DUF2095"/>
</dbReference>
<gene>
    <name evidence="1" type="ORF">ENO04_01610</name>
</gene>
<sequence length="97" mass="11583">MGSSGIKLRFKDPLRGFQPGAIDFIRRAETKEQALEVIDYMEKKGEIPHDYAEELRDIINKHGPRFFGEKKEDGYYLKKYWMNYQIEEELSNDELDY</sequence>
<dbReference type="EMBL" id="DSDY01000053">
    <property type="protein sequence ID" value="HDS10310.1"/>
    <property type="molecule type" value="Genomic_DNA"/>
</dbReference>
<protein>
    <submittedName>
        <fullName evidence="1">DUF2095 domain-containing protein</fullName>
    </submittedName>
</protein>
<evidence type="ECO:0000313" key="1">
    <source>
        <dbReference type="EMBL" id="HDS10310.1"/>
    </source>
</evidence>
<proteinExistence type="predicted"/>
<accession>A0A7C1ICX3</accession>
<reference evidence="1" key="1">
    <citation type="journal article" date="2020" name="mSystems">
        <title>Genome- and Community-Level Interaction Insights into Carbon Utilization and Element Cycling Functions of Hydrothermarchaeota in Hydrothermal Sediment.</title>
        <authorList>
            <person name="Zhou Z."/>
            <person name="Liu Y."/>
            <person name="Xu W."/>
            <person name="Pan J."/>
            <person name="Luo Z.H."/>
            <person name="Li M."/>
        </authorList>
    </citation>
    <scope>NUCLEOTIDE SEQUENCE [LARGE SCALE GENOMIC DNA]</scope>
    <source>
        <strain evidence="1">SpSt-123</strain>
    </source>
</reference>
<dbReference type="AlphaFoldDB" id="A0A7C1ICX3"/>
<comment type="caution">
    <text evidence="1">The sequence shown here is derived from an EMBL/GenBank/DDBJ whole genome shotgun (WGS) entry which is preliminary data.</text>
</comment>
<dbReference type="Pfam" id="PF09868">
    <property type="entry name" value="DUF2095"/>
    <property type="match status" value="1"/>
</dbReference>
<organism evidence="1">
    <name type="scientific">Fervidicoccus fontis</name>
    <dbReference type="NCBI Taxonomy" id="683846"/>
    <lineage>
        <taxon>Archaea</taxon>
        <taxon>Thermoproteota</taxon>
        <taxon>Thermoprotei</taxon>
        <taxon>Fervidicoccales</taxon>
        <taxon>Fervidicoccaceae</taxon>
        <taxon>Fervidicoccus</taxon>
    </lineage>
</organism>